<dbReference type="GO" id="GO:0016787">
    <property type="term" value="F:hydrolase activity"/>
    <property type="evidence" value="ECO:0007669"/>
    <property type="project" value="UniProtKB-KW"/>
</dbReference>
<evidence type="ECO:0000259" key="2">
    <source>
        <dbReference type="Pfam" id="PF04909"/>
    </source>
</evidence>
<proteinExistence type="inferred from homology"/>
<dbReference type="PANTHER" id="PTHR43569">
    <property type="entry name" value="AMIDOHYDROLASE"/>
    <property type="match status" value="1"/>
</dbReference>
<dbReference type="Gene3D" id="3.20.20.140">
    <property type="entry name" value="Metal-dependent hydrolases"/>
    <property type="match status" value="1"/>
</dbReference>
<dbReference type="EMBL" id="CP001966">
    <property type="protein sequence ID" value="ADG77393.1"/>
    <property type="molecule type" value="Genomic_DNA"/>
</dbReference>
<dbReference type="Pfam" id="PF04909">
    <property type="entry name" value="Amidohydro_2"/>
    <property type="match status" value="1"/>
</dbReference>
<dbReference type="InterPro" id="IPR006680">
    <property type="entry name" value="Amidohydro-rel"/>
</dbReference>
<dbReference type="AlphaFoldDB" id="D5UTN9"/>
<dbReference type="SUPFAM" id="SSF51556">
    <property type="entry name" value="Metallo-dependent hydrolases"/>
    <property type="match status" value="1"/>
</dbReference>
<evidence type="ECO:0000313" key="3">
    <source>
        <dbReference type="EMBL" id="ADG77393.1"/>
    </source>
</evidence>
<sequence length="273" mass="29579">MIVDAHHHLWDRARHDHGWLASPGLEPIRRDFTVADLAAESPADATVAVQALNSTSETRYLLTAGGPARAVVGWADLTSPDCGDQLDRLRSAPGGEKLCGLRHLAQDEPDPCWLARPDVARGISAATDRRLAFDILVRAPQRAAGLELAQSLPAANFVIDHCGKPDIGAGEWDPWATWITAMAALSNVACKLSGLVTECPPRPWNRPLIEPYARHVLESFGAERVMFGSDWPVCLLEASYAQVLELTVGLLDGASPTEREAVLGETAQQVYRL</sequence>
<dbReference type="eggNOG" id="COG3618">
    <property type="taxonomic scope" value="Bacteria"/>
</dbReference>
<keyword evidence="3" id="KW-0378">Hydrolase</keyword>
<accession>D5UTN9</accession>
<keyword evidence="4" id="KW-1185">Reference proteome</keyword>
<organism evidence="3 4">
    <name type="scientific">Tsukamurella paurometabola (strain ATCC 8368 / DSM 20162 / CCUG 35730 / CIP 100753 / JCM 10117 / KCTC 9821 / NBRC 16120 / NCIMB 702349 / NCTC 13040)</name>
    <name type="common">Corynebacterium paurometabolum</name>
    <dbReference type="NCBI Taxonomy" id="521096"/>
    <lineage>
        <taxon>Bacteria</taxon>
        <taxon>Bacillati</taxon>
        <taxon>Actinomycetota</taxon>
        <taxon>Actinomycetes</taxon>
        <taxon>Mycobacteriales</taxon>
        <taxon>Tsukamurellaceae</taxon>
        <taxon>Tsukamurella</taxon>
    </lineage>
</organism>
<dbReference type="Proteomes" id="UP000001213">
    <property type="component" value="Chromosome"/>
</dbReference>
<dbReference type="InterPro" id="IPR032466">
    <property type="entry name" value="Metal_Hydrolase"/>
</dbReference>
<dbReference type="PANTHER" id="PTHR43569:SF2">
    <property type="entry name" value="AMIDOHYDROLASE-RELATED DOMAIN-CONTAINING PROTEIN"/>
    <property type="match status" value="1"/>
</dbReference>
<dbReference type="KEGG" id="tpr:Tpau_0756"/>
<reference evidence="4" key="1">
    <citation type="submission" date="2010-03" db="EMBL/GenBank/DDBJ databases">
        <title>The complete chromosome of Tsukamurella paurometabola DSM 20162.</title>
        <authorList>
            <consortium name="US DOE Joint Genome Institute (JGI-PGF)"/>
            <person name="Lucas S."/>
            <person name="Copeland A."/>
            <person name="Lapidus A."/>
            <person name="Glavina del Rio T."/>
            <person name="Dalin E."/>
            <person name="Tice H."/>
            <person name="Bruce D."/>
            <person name="Goodwin L."/>
            <person name="Pitluck S."/>
            <person name="Kyrpides N."/>
            <person name="Mavromatis K."/>
            <person name="Ivanova N."/>
            <person name="Mikhailova N."/>
            <person name="Munk A.C."/>
            <person name="Brettin T."/>
            <person name="Detter J.C."/>
            <person name="Tapia R."/>
            <person name="Han C."/>
            <person name="Larimer F."/>
            <person name="Land M."/>
            <person name="Hauser L."/>
            <person name="Markowitz V."/>
            <person name="Cheng J.-F."/>
            <person name="Hugenholtz P."/>
            <person name="Woyke T."/>
            <person name="Wu D."/>
            <person name="Jando M."/>
            <person name="Brambilla E."/>
            <person name="Klenk H.-P."/>
            <person name="Eisen J.A."/>
        </authorList>
    </citation>
    <scope>NUCLEOTIDE SEQUENCE [LARGE SCALE GENOMIC DNA]</scope>
    <source>
        <strain evidence="4">ATCC 8368 / DSM 20162 / CCUG 35730 / CIP 100753 / JCM 10117 / KCTC 9821 / NBRC 16120 / NCIMB 702349 / NCTC 13040</strain>
    </source>
</reference>
<feature type="domain" description="Amidohydrolase-related" evidence="2">
    <location>
        <begin position="3"/>
        <end position="273"/>
    </location>
</feature>
<name>D5UTN9_TSUPD</name>
<dbReference type="RefSeq" id="WP_013125434.1">
    <property type="nucleotide sequence ID" value="NC_014158.1"/>
</dbReference>
<comment type="similarity">
    <text evidence="1">Belongs to the metallo-dependent hydrolases superfamily.</text>
</comment>
<dbReference type="InterPro" id="IPR052350">
    <property type="entry name" value="Metallo-dep_Lactonases"/>
</dbReference>
<reference evidence="3 4" key="2">
    <citation type="journal article" date="2011" name="Stand. Genomic Sci.">
        <title>Complete genome sequence of Tsukamurella paurometabola type strain (no. 33).</title>
        <authorList>
            <person name="Munk A.C."/>
            <person name="Lapidus A."/>
            <person name="Lucas S."/>
            <person name="Nolan M."/>
            <person name="Tice H."/>
            <person name="Cheng J.F."/>
            <person name="Del Rio T.G."/>
            <person name="Goodwin L."/>
            <person name="Pitluck S."/>
            <person name="Liolios K."/>
            <person name="Huntemann M."/>
            <person name="Ivanova N."/>
            <person name="Mavromatis K."/>
            <person name="Mikhailova N."/>
            <person name="Pati A."/>
            <person name="Chen A."/>
            <person name="Palaniappan K."/>
            <person name="Tapia R."/>
            <person name="Han C."/>
            <person name="Land M."/>
            <person name="Hauser L."/>
            <person name="Chang Y.J."/>
            <person name="Jeffries C.D."/>
            <person name="Brettin T."/>
            <person name="Yasawong M."/>
            <person name="Brambilla E.M."/>
            <person name="Rohde M."/>
            <person name="Sikorski J."/>
            <person name="Goker M."/>
            <person name="Detter J.C."/>
            <person name="Woyke T."/>
            <person name="Bristow J."/>
            <person name="Eisen J.A."/>
            <person name="Markowitz V."/>
            <person name="Hugenholtz P."/>
            <person name="Kyrpides N.C."/>
            <person name="Klenk H.P."/>
        </authorList>
    </citation>
    <scope>NUCLEOTIDE SEQUENCE [LARGE SCALE GENOMIC DNA]</scope>
    <source>
        <strain evidence="4">ATCC 8368 / DSM 20162 / CCUG 35730 / CIP 100753 / JCM 10117 / KCTC 9821 / NBRC 16120 / NCIMB 702349 / NCTC 13040</strain>
    </source>
</reference>
<dbReference type="STRING" id="521096.Tpau_0756"/>
<evidence type="ECO:0000313" key="4">
    <source>
        <dbReference type="Proteomes" id="UP000001213"/>
    </source>
</evidence>
<gene>
    <name evidence="3" type="ordered locus">Tpau_0756</name>
</gene>
<dbReference type="HOGENOM" id="CLU_044590_3_0_11"/>
<protein>
    <submittedName>
        <fullName evidence="3">Amidohydrolase 2</fullName>
    </submittedName>
</protein>
<evidence type="ECO:0000256" key="1">
    <source>
        <dbReference type="ARBA" id="ARBA00038310"/>
    </source>
</evidence>